<dbReference type="SUPFAM" id="SSF48498">
    <property type="entry name" value="Tetracyclin repressor-like, C-terminal domain"/>
    <property type="match status" value="1"/>
</dbReference>
<feature type="region of interest" description="Disordered" evidence="5">
    <location>
        <begin position="1"/>
        <end position="36"/>
    </location>
</feature>
<dbReference type="PROSITE" id="PS50977">
    <property type="entry name" value="HTH_TETR_2"/>
    <property type="match status" value="1"/>
</dbReference>
<dbReference type="InterPro" id="IPR036271">
    <property type="entry name" value="Tet_transcr_reg_TetR-rel_C_sf"/>
</dbReference>
<evidence type="ECO:0000256" key="1">
    <source>
        <dbReference type="ARBA" id="ARBA00023015"/>
    </source>
</evidence>
<keyword evidence="1" id="KW-0805">Transcription regulation</keyword>
<dbReference type="PANTHER" id="PTHR30055:SF234">
    <property type="entry name" value="HTH-TYPE TRANSCRIPTIONAL REGULATOR BETI"/>
    <property type="match status" value="1"/>
</dbReference>
<evidence type="ECO:0000256" key="2">
    <source>
        <dbReference type="ARBA" id="ARBA00023125"/>
    </source>
</evidence>
<evidence type="ECO:0000313" key="8">
    <source>
        <dbReference type="Proteomes" id="UP000298781"/>
    </source>
</evidence>
<dbReference type="Pfam" id="PF17938">
    <property type="entry name" value="TetR_C_29"/>
    <property type="match status" value="1"/>
</dbReference>
<dbReference type="Pfam" id="PF00440">
    <property type="entry name" value="TetR_N"/>
    <property type="match status" value="1"/>
</dbReference>
<evidence type="ECO:0000313" key="7">
    <source>
        <dbReference type="EMBL" id="QCI66602.1"/>
    </source>
</evidence>
<evidence type="ECO:0000259" key="6">
    <source>
        <dbReference type="PROSITE" id="PS50977"/>
    </source>
</evidence>
<name>A0A4D7BF88_9HYPH</name>
<dbReference type="OrthoDB" id="9789566at2"/>
<dbReference type="InterPro" id="IPR041474">
    <property type="entry name" value="NicS_C"/>
</dbReference>
<proteinExistence type="predicted"/>
<dbReference type="InterPro" id="IPR001647">
    <property type="entry name" value="HTH_TetR"/>
</dbReference>
<dbReference type="PANTHER" id="PTHR30055">
    <property type="entry name" value="HTH-TYPE TRANSCRIPTIONAL REGULATOR RUTR"/>
    <property type="match status" value="1"/>
</dbReference>
<keyword evidence="2 4" id="KW-0238">DNA-binding</keyword>
<dbReference type="GO" id="GO:0003700">
    <property type="term" value="F:DNA-binding transcription factor activity"/>
    <property type="evidence" value="ECO:0007669"/>
    <property type="project" value="TreeGrafter"/>
</dbReference>
<dbReference type="InterPro" id="IPR009057">
    <property type="entry name" value="Homeodomain-like_sf"/>
</dbReference>
<keyword evidence="3" id="KW-0804">Transcription</keyword>
<protein>
    <submittedName>
        <fullName evidence="7">TetR/AcrR family transcriptional regulator</fullName>
    </submittedName>
</protein>
<dbReference type="SUPFAM" id="SSF46689">
    <property type="entry name" value="Homeodomain-like"/>
    <property type="match status" value="1"/>
</dbReference>
<organism evidence="7 8">
    <name type="scientific">Phreatobacter stygius</name>
    <dbReference type="NCBI Taxonomy" id="1940610"/>
    <lineage>
        <taxon>Bacteria</taxon>
        <taxon>Pseudomonadati</taxon>
        <taxon>Pseudomonadota</taxon>
        <taxon>Alphaproteobacteria</taxon>
        <taxon>Hyphomicrobiales</taxon>
        <taxon>Phreatobacteraceae</taxon>
        <taxon>Phreatobacter</taxon>
    </lineage>
</organism>
<dbReference type="KEGG" id="pstg:E8M01_21640"/>
<feature type="region of interest" description="Disordered" evidence="5">
    <location>
        <begin position="232"/>
        <end position="259"/>
    </location>
</feature>
<dbReference type="AlphaFoldDB" id="A0A4D7BF88"/>
<accession>A0A4D7BF88</accession>
<dbReference type="RefSeq" id="WP_136962043.1">
    <property type="nucleotide sequence ID" value="NZ_CP039690.1"/>
</dbReference>
<dbReference type="EMBL" id="CP039690">
    <property type="protein sequence ID" value="QCI66602.1"/>
    <property type="molecule type" value="Genomic_DNA"/>
</dbReference>
<dbReference type="GO" id="GO:0000976">
    <property type="term" value="F:transcription cis-regulatory region binding"/>
    <property type="evidence" value="ECO:0007669"/>
    <property type="project" value="TreeGrafter"/>
</dbReference>
<evidence type="ECO:0000256" key="3">
    <source>
        <dbReference type="ARBA" id="ARBA00023163"/>
    </source>
</evidence>
<dbReference type="Proteomes" id="UP000298781">
    <property type="component" value="Chromosome"/>
</dbReference>
<dbReference type="Gene3D" id="1.10.357.10">
    <property type="entry name" value="Tetracycline Repressor, domain 2"/>
    <property type="match status" value="1"/>
</dbReference>
<reference evidence="7 8" key="1">
    <citation type="submission" date="2019-04" db="EMBL/GenBank/DDBJ databases">
        <title>Phreatobacter aquaticus sp. nov.</title>
        <authorList>
            <person name="Choi A."/>
        </authorList>
    </citation>
    <scope>NUCLEOTIDE SEQUENCE [LARGE SCALE GENOMIC DNA]</scope>
    <source>
        <strain evidence="7 8">KCTC 52518</strain>
    </source>
</reference>
<sequence>MPKKPNPKPARLADLPAGKRMPGRPRRATNASPESTRDSLLDAAIDLFARYGYDPVTTGAVAKAAGLTQSMVHYHFGSKSKLWEAAIDRLMRRRGQMFRATARDLIGLDPVEKLKLLTRRLIEANASNPDYVRIAIHEGMTRSPRLKWLARNYITSGFQVFDETVREAIEAGAIRDMPVHDVTNAVTSAASLTLSLGSLIEELYGIDMAEPDRVSSFSDSVIRILFDGLLARPETPKRPPEGKPRPAGRPRASRADLAG</sequence>
<dbReference type="PRINTS" id="PR00455">
    <property type="entry name" value="HTHTETR"/>
</dbReference>
<evidence type="ECO:0000256" key="4">
    <source>
        <dbReference type="PROSITE-ProRule" id="PRU00335"/>
    </source>
</evidence>
<feature type="domain" description="HTH tetR-type" evidence="6">
    <location>
        <begin position="34"/>
        <end position="94"/>
    </location>
</feature>
<dbReference type="InterPro" id="IPR050109">
    <property type="entry name" value="HTH-type_TetR-like_transc_reg"/>
</dbReference>
<feature type="compositionally biased region" description="Basic and acidic residues" evidence="5">
    <location>
        <begin position="234"/>
        <end position="244"/>
    </location>
</feature>
<keyword evidence="8" id="KW-1185">Reference proteome</keyword>
<evidence type="ECO:0000256" key="5">
    <source>
        <dbReference type="SAM" id="MobiDB-lite"/>
    </source>
</evidence>
<feature type="DNA-binding region" description="H-T-H motif" evidence="4">
    <location>
        <begin position="57"/>
        <end position="76"/>
    </location>
</feature>
<gene>
    <name evidence="7" type="ORF">E8M01_21640</name>
</gene>